<keyword evidence="10" id="KW-0233">DNA recombination</keyword>
<dbReference type="HAMAP" id="MF_04152">
    <property type="entry name" value="SSB_T4"/>
    <property type="match status" value="1"/>
</dbReference>
<evidence type="ECO:0000256" key="10">
    <source>
        <dbReference type="HAMAP-Rule" id="MF_04152"/>
    </source>
</evidence>
<name>A0A6J5T2L8_9CAUD</name>
<keyword evidence="7 10" id="KW-1194">Viral DNA replication</keyword>
<sequence length="287" mass="32638">MSFANLKRNSSDLSKLTKAMEKISTKDSSGNKDNFWKPEVDKLGNGMATFRFLPEPGIDGDDALPLVEMYSHGFQGPGGWLIDNCLTTKKGQCPVCEHNSALWNSGIEANKDIARKQKRRLNYISNIYMIDDIKHPENNGKVFLYRYGKKIHDKIKEAMVPAFADEVAINPFDLWAGANFKLKIRKYEGYQNYDKSEFESQSPLLDDESAMEKIYESEYSLLELVSDKEFKSFDEIKSRLDKVLGLGGTVRTTVEQAKVAPKTPTIDESQEDEDFDMTYFESLVDSD</sequence>
<organism evidence="12">
    <name type="scientific">uncultured Caudovirales phage</name>
    <dbReference type="NCBI Taxonomy" id="2100421"/>
    <lineage>
        <taxon>Viruses</taxon>
        <taxon>Duplodnaviria</taxon>
        <taxon>Heunggongvirae</taxon>
        <taxon>Uroviricota</taxon>
        <taxon>Caudoviricetes</taxon>
        <taxon>Peduoviridae</taxon>
        <taxon>Maltschvirus</taxon>
        <taxon>Maltschvirus maltsch</taxon>
    </lineage>
</organism>
<dbReference type="InterPro" id="IPR012339">
    <property type="entry name" value="Phage_T4_Gp32_ssDNA-bd"/>
</dbReference>
<evidence type="ECO:0000256" key="4">
    <source>
        <dbReference type="ARBA" id="ARBA00022723"/>
    </source>
</evidence>
<dbReference type="GO" id="GO:0039686">
    <property type="term" value="P:bidirectional double-stranded viral DNA replication"/>
    <property type="evidence" value="ECO:0007669"/>
    <property type="project" value="UniProtKB-UniRule"/>
</dbReference>
<evidence type="ECO:0000256" key="6">
    <source>
        <dbReference type="ARBA" id="ARBA00022833"/>
    </source>
</evidence>
<dbReference type="GO" id="GO:0006281">
    <property type="term" value="P:DNA repair"/>
    <property type="evidence" value="ECO:0007669"/>
    <property type="project" value="UniProtKB-UniRule"/>
</dbReference>
<comment type="caution">
    <text evidence="10">Lacks conserved residue(s) required for the propagation of feature annotation.</text>
</comment>
<dbReference type="SUPFAM" id="SSF50249">
    <property type="entry name" value="Nucleic acid-binding proteins"/>
    <property type="match status" value="1"/>
</dbReference>
<feature type="binding site" evidence="10">
    <location>
        <position position="96"/>
    </location>
    <ligand>
        <name>Zn(2+)</name>
        <dbReference type="ChEBI" id="CHEBI:29105"/>
    </ligand>
</feature>
<dbReference type="Gene3D" id="3.90.198.10">
    <property type="entry name" value="Replication Fork Single-Stranded Dna Binding Protein"/>
    <property type="match status" value="1"/>
</dbReference>
<dbReference type="InterPro" id="IPR046395">
    <property type="entry name" value="SSB_T4"/>
</dbReference>
<feature type="binding site" evidence="10">
    <location>
        <position position="93"/>
    </location>
    <ligand>
        <name>Zn(2+)</name>
        <dbReference type="ChEBI" id="CHEBI:29105"/>
    </ligand>
</feature>
<comment type="subunit">
    <text evidence="10">Homodimer in the absence of DNA, monomer when binding DNA. Interacts with the DNA helicase assembly protein; a ternary complex between the helicase assembly protein, the single-stranded DNA-binding protein and ssDNA is an obligatory intermediate in the helicase loading mechanism. Part of the replicase complex that includes the DNA polymerase, the polymerase clamp, the clamp loader complex, the single-stranded DNA binding protein, the primase, the replicative helicase and the helicase assembly factor. Interacts (via C-terminus) with the viral SF1 dDA helicase. Interacts with the viral SF2 UvsW repair helicase.</text>
</comment>
<comment type="domain">
    <text evidence="10">The acidic C-terminus is involved in modulating the ssDNA binding properties. The N-terminus LAST motif is involved in the cooperative binding of the protein to single-stranded nucleic acids.</text>
</comment>
<dbReference type="GO" id="GO:0003697">
    <property type="term" value="F:single-stranded DNA binding"/>
    <property type="evidence" value="ECO:0007669"/>
    <property type="project" value="UniProtKB-UniRule"/>
</dbReference>
<dbReference type="GO" id="GO:0006260">
    <property type="term" value="P:DNA replication"/>
    <property type="evidence" value="ECO:0007669"/>
    <property type="project" value="UniProtKB-KW"/>
</dbReference>
<evidence type="ECO:0000256" key="5">
    <source>
        <dbReference type="ARBA" id="ARBA00022763"/>
    </source>
</evidence>
<feature type="binding site" evidence="10">
    <location>
        <position position="85"/>
    </location>
    <ligand>
        <name>Zn(2+)</name>
        <dbReference type="ChEBI" id="CHEBI:29105"/>
    </ligand>
</feature>
<gene>
    <name evidence="12" type="ORF">UFOVP1655_21</name>
</gene>
<dbReference type="InterPro" id="IPR044947">
    <property type="entry name" value="Phage_T4_Gp32_ssDNA-bd_sf"/>
</dbReference>
<evidence type="ECO:0000256" key="3">
    <source>
        <dbReference type="ARBA" id="ARBA00022705"/>
    </source>
</evidence>
<feature type="binding site" evidence="10">
    <location>
        <position position="72"/>
    </location>
    <ligand>
        <name>Zn(2+)</name>
        <dbReference type="ChEBI" id="CHEBI:29105"/>
    </ligand>
</feature>
<comment type="similarity">
    <text evidence="10">Belongs to the Tequatrovirus single-stranded DNA-binding protein family.</text>
</comment>
<dbReference type="EMBL" id="LR797523">
    <property type="protein sequence ID" value="CAB4222003.1"/>
    <property type="molecule type" value="Genomic_DNA"/>
</dbReference>
<dbReference type="InterPro" id="IPR012340">
    <property type="entry name" value="NA-bd_OB-fold"/>
</dbReference>
<keyword evidence="3" id="KW-0235">DNA replication</keyword>
<keyword evidence="6 10" id="KW-0862">Zinc</keyword>
<dbReference type="GO" id="GO:0006310">
    <property type="term" value="P:DNA recombination"/>
    <property type="evidence" value="ECO:0007669"/>
    <property type="project" value="UniProtKB-UniRule"/>
</dbReference>
<dbReference type="Pfam" id="PF08804">
    <property type="entry name" value="gp32"/>
    <property type="match status" value="1"/>
</dbReference>
<protein>
    <recommendedName>
        <fullName evidence="1 10">Single-stranded DNA-binding protein</fullName>
        <shortName evidence="10">SSB protein</shortName>
    </recommendedName>
    <alternativeName>
        <fullName evidence="10">Helix-destabilizing protein</fullName>
    </alternativeName>
</protein>
<comment type="function">
    <text evidence="10">Single-stranded DNA-binding protein that participates in viral DNA replication, recombination, and repair. Coats the lagging-strand ssDNA as the replication fork advances. Stimulates the activities of viral DNA polymerase and the replicative helicase, probably via its interaction with the helicase assembly factor. Together with the replicative helicase and the helicase assembly factor, promotes pairing of two homologous DNA molecules containing complementary single-stranded regions and mediates homologous DNA strand exchange. Promotes also the formation of joint molecules. mRNA specific autogenous translational repressor.</text>
</comment>
<keyword evidence="4 10" id="KW-0479">Metal-binding</keyword>
<evidence type="ECO:0000256" key="8">
    <source>
        <dbReference type="ARBA" id="ARBA00023125"/>
    </source>
</evidence>
<evidence type="ECO:0000256" key="9">
    <source>
        <dbReference type="ARBA" id="ARBA00023204"/>
    </source>
</evidence>
<evidence type="ECO:0000256" key="1">
    <source>
        <dbReference type="ARBA" id="ARBA00018590"/>
    </source>
</evidence>
<keyword evidence="9 10" id="KW-0234">DNA repair</keyword>
<proteinExistence type="inferred from homology"/>
<evidence type="ECO:0000259" key="11">
    <source>
        <dbReference type="Pfam" id="PF08804"/>
    </source>
</evidence>
<feature type="domain" description="Bacteriophage T4 Gp32 single-stranded DNA-binding" evidence="11">
    <location>
        <begin position="44"/>
        <end position="243"/>
    </location>
</feature>
<keyword evidence="5" id="KW-0227">DNA damage</keyword>
<accession>A0A6J5T2L8</accession>
<keyword evidence="2 10" id="KW-0678">Repressor</keyword>
<evidence type="ECO:0000256" key="7">
    <source>
        <dbReference type="ARBA" id="ARBA00023109"/>
    </source>
</evidence>
<evidence type="ECO:0000313" key="12">
    <source>
        <dbReference type="EMBL" id="CAB4222003.1"/>
    </source>
</evidence>
<reference evidence="12" key="1">
    <citation type="submission" date="2020-05" db="EMBL/GenBank/DDBJ databases">
        <authorList>
            <person name="Chiriac C."/>
            <person name="Salcher M."/>
            <person name="Ghai R."/>
            <person name="Kavagutti S V."/>
        </authorList>
    </citation>
    <scope>NUCLEOTIDE SEQUENCE</scope>
</reference>
<evidence type="ECO:0000256" key="2">
    <source>
        <dbReference type="ARBA" id="ARBA00022491"/>
    </source>
</evidence>
<dbReference type="GO" id="GO:0046872">
    <property type="term" value="F:metal ion binding"/>
    <property type="evidence" value="ECO:0007669"/>
    <property type="project" value="UniProtKB-UniRule"/>
</dbReference>
<keyword evidence="8 10" id="KW-0238">DNA-binding</keyword>